<dbReference type="EMBL" id="QPFP01000219">
    <property type="protein sequence ID" value="TEB18875.1"/>
    <property type="molecule type" value="Genomic_DNA"/>
</dbReference>
<dbReference type="Proteomes" id="UP000298030">
    <property type="component" value="Unassembled WGS sequence"/>
</dbReference>
<dbReference type="AlphaFoldDB" id="A0A4Y7SBY0"/>
<evidence type="ECO:0008006" key="3">
    <source>
        <dbReference type="Google" id="ProtNLM"/>
    </source>
</evidence>
<comment type="caution">
    <text evidence="1">The sequence shown here is derived from an EMBL/GenBank/DDBJ whole genome shotgun (WGS) entry which is preliminary data.</text>
</comment>
<evidence type="ECO:0000313" key="2">
    <source>
        <dbReference type="Proteomes" id="UP000298030"/>
    </source>
</evidence>
<sequence>MARLIRSAKSGRDWTNAELLAYNISITPTSPADFSLPVQTHPHLSEATADYLGYLDLATHVTQESAIVDFATATLKLLGFNERHATVATRYDIPLTICGETRAAQIDVCLFYRPATILLVLVEDKALFHKANAEAHVVAAAIAAFQFNNTKRAARGQPVLGVMNIPCVTMQLSDAVITQYPLAPSPTRVLRCVTVGAHQRRVSDGMADPEFQESCKELLATVPSLAESPRGGL</sequence>
<proteinExistence type="predicted"/>
<reference evidence="1 2" key="1">
    <citation type="journal article" date="2019" name="Nat. Ecol. Evol.">
        <title>Megaphylogeny resolves global patterns of mushroom evolution.</title>
        <authorList>
            <person name="Varga T."/>
            <person name="Krizsan K."/>
            <person name="Foldi C."/>
            <person name="Dima B."/>
            <person name="Sanchez-Garcia M."/>
            <person name="Sanchez-Ramirez S."/>
            <person name="Szollosi G.J."/>
            <person name="Szarkandi J.G."/>
            <person name="Papp V."/>
            <person name="Albert L."/>
            <person name="Andreopoulos W."/>
            <person name="Angelini C."/>
            <person name="Antonin V."/>
            <person name="Barry K.W."/>
            <person name="Bougher N.L."/>
            <person name="Buchanan P."/>
            <person name="Buyck B."/>
            <person name="Bense V."/>
            <person name="Catcheside P."/>
            <person name="Chovatia M."/>
            <person name="Cooper J."/>
            <person name="Damon W."/>
            <person name="Desjardin D."/>
            <person name="Finy P."/>
            <person name="Geml J."/>
            <person name="Haridas S."/>
            <person name="Hughes K."/>
            <person name="Justo A."/>
            <person name="Karasinski D."/>
            <person name="Kautmanova I."/>
            <person name="Kiss B."/>
            <person name="Kocsube S."/>
            <person name="Kotiranta H."/>
            <person name="LaButti K.M."/>
            <person name="Lechner B.E."/>
            <person name="Liimatainen K."/>
            <person name="Lipzen A."/>
            <person name="Lukacs Z."/>
            <person name="Mihaltcheva S."/>
            <person name="Morgado L.N."/>
            <person name="Niskanen T."/>
            <person name="Noordeloos M.E."/>
            <person name="Ohm R.A."/>
            <person name="Ortiz-Santana B."/>
            <person name="Ovrebo C."/>
            <person name="Racz N."/>
            <person name="Riley R."/>
            <person name="Savchenko A."/>
            <person name="Shiryaev A."/>
            <person name="Soop K."/>
            <person name="Spirin V."/>
            <person name="Szebenyi C."/>
            <person name="Tomsovsky M."/>
            <person name="Tulloss R.E."/>
            <person name="Uehling J."/>
            <person name="Grigoriev I.V."/>
            <person name="Vagvolgyi C."/>
            <person name="Papp T."/>
            <person name="Martin F.M."/>
            <person name="Miettinen O."/>
            <person name="Hibbett D.S."/>
            <person name="Nagy L.G."/>
        </authorList>
    </citation>
    <scope>NUCLEOTIDE SEQUENCE [LARGE SCALE GENOMIC DNA]</scope>
    <source>
        <strain evidence="1 2">FP101781</strain>
    </source>
</reference>
<accession>A0A4Y7SBY0</accession>
<dbReference type="OrthoDB" id="3253976at2759"/>
<protein>
    <recommendedName>
        <fullName evidence="3">Type I restriction enzyme R protein N-terminal domain-containing protein</fullName>
    </recommendedName>
</protein>
<organism evidence="1 2">
    <name type="scientific">Coprinellus micaceus</name>
    <name type="common">Glistening ink-cap mushroom</name>
    <name type="synonym">Coprinus micaceus</name>
    <dbReference type="NCBI Taxonomy" id="71717"/>
    <lineage>
        <taxon>Eukaryota</taxon>
        <taxon>Fungi</taxon>
        <taxon>Dikarya</taxon>
        <taxon>Basidiomycota</taxon>
        <taxon>Agaricomycotina</taxon>
        <taxon>Agaricomycetes</taxon>
        <taxon>Agaricomycetidae</taxon>
        <taxon>Agaricales</taxon>
        <taxon>Agaricineae</taxon>
        <taxon>Psathyrellaceae</taxon>
        <taxon>Coprinellus</taxon>
    </lineage>
</organism>
<name>A0A4Y7SBY0_COPMI</name>
<gene>
    <name evidence="1" type="ORF">FA13DRAFT_1767336</name>
</gene>
<keyword evidence="2" id="KW-1185">Reference proteome</keyword>
<evidence type="ECO:0000313" key="1">
    <source>
        <dbReference type="EMBL" id="TEB18875.1"/>
    </source>
</evidence>